<keyword evidence="2" id="KW-0521">NADP</keyword>
<evidence type="ECO:0000256" key="3">
    <source>
        <dbReference type="ARBA" id="ARBA00023002"/>
    </source>
</evidence>
<accession>A0AAJ2LRC5</accession>
<dbReference type="RefSeq" id="WP_310866857.1">
    <property type="nucleotide sequence ID" value="NZ_JAVLSF010001357.1"/>
</dbReference>
<dbReference type="Gene3D" id="3.40.430.10">
    <property type="entry name" value="Dihydrofolate Reductase, subunit A"/>
    <property type="match status" value="1"/>
</dbReference>
<evidence type="ECO:0000313" key="5">
    <source>
        <dbReference type="EMBL" id="MDR9778908.1"/>
    </source>
</evidence>
<dbReference type="SUPFAM" id="SSF53597">
    <property type="entry name" value="Dihydrofolate reductase-like"/>
    <property type="match status" value="1"/>
</dbReference>
<dbReference type="EMBL" id="JAVLSF010001357">
    <property type="protein sequence ID" value="MDR9778908.1"/>
    <property type="molecule type" value="Genomic_DNA"/>
</dbReference>
<dbReference type="Proteomes" id="UP001268610">
    <property type="component" value="Unassembled WGS sequence"/>
</dbReference>
<name>A0AAJ2LRC5_9HYPH</name>
<dbReference type="Pfam" id="PF01872">
    <property type="entry name" value="RibD_C"/>
    <property type="match status" value="1"/>
</dbReference>
<organism evidence="5 6">
    <name type="scientific">Rhizobium hidalgonense</name>
    <dbReference type="NCBI Taxonomy" id="1538159"/>
    <lineage>
        <taxon>Bacteria</taxon>
        <taxon>Pseudomonadati</taxon>
        <taxon>Pseudomonadota</taxon>
        <taxon>Alphaproteobacteria</taxon>
        <taxon>Hyphomicrobiales</taxon>
        <taxon>Rhizobiaceae</taxon>
        <taxon>Rhizobium/Agrobacterium group</taxon>
        <taxon>Rhizobium</taxon>
    </lineage>
</organism>
<sequence>NDIHALISTKTIKLGGKKNITKTDELKTKKQIYDVLVETGPTLAAEFLKQGLVDELIVYLAPTLLGSTGRAMFNFSLTQMSQQYRLQLQSLRQVGQDVCFILTPKQA</sequence>
<dbReference type="InterPro" id="IPR024072">
    <property type="entry name" value="DHFR-like_dom_sf"/>
</dbReference>
<evidence type="ECO:0000256" key="2">
    <source>
        <dbReference type="ARBA" id="ARBA00022857"/>
    </source>
</evidence>
<evidence type="ECO:0000256" key="1">
    <source>
        <dbReference type="ARBA" id="ARBA00005104"/>
    </source>
</evidence>
<evidence type="ECO:0000313" key="6">
    <source>
        <dbReference type="Proteomes" id="UP001268610"/>
    </source>
</evidence>
<protein>
    <submittedName>
        <fullName evidence="5">Dihydrofolate reductase family protein</fullName>
    </submittedName>
</protein>
<dbReference type="GO" id="GO:0008703">
    <property type="term" value="F:5-amino-6-(5-phosphoribosylamino)uracil reductase activity"/>
    <property type="evidence" value="ECO:0007669"/>
    <property type="project" value="InterPro"/>
</dbReference>
<dbReference type="PANTHER" id="PTHR38011:SF7">
    <property type="entry name" value="2,5-DIAMINO-6-RIBOSYLAMINO-4(3H)-PYRIMIDINONE 5'-PHOSPHATE REDUCTASE"/>
    <property type="match status" value="1"/>
</dbReference>
<evidence type="ECO:0000259" key="4">
    <source>
        <dbReference type="Pfam" id="PF01872"/>
    </source>
</evidence>
<comment type="pathway">
    <text evidence="1">Cofactor biosynthesis; riboflavin biosynthesis.</text>
</comment>
<proteinExistence type="predicted"/>
<reference evidence="5" key="1">
    <citation type="submission" date="2023-04" db="EMBL/GenBank/DDBJ databases">
        <title>Genomic characterization of faba bean (Vicia faba) microsymbionts in Mexican soils.</title>
        <authorList>
            <person name="Rivera Orduna F.N."/>
            <person name="Guevara-Luna J."/>
            <person name="Yan J."/>
            <person name="Arroyo-Herrera I."/>
            <person name="Li Y."/>
            <person name="Vasquez-Murrieta M.S."/>
            <person name="Wang E.T."/>
        </authorList>
    </citation>
    <scope>NUCLEOTIDE SEQUENCE</scope>
    <source>
        <strain evidence="5">CH26</strain>
    </source>
</reference>
<feature type="domain" description="Bacterial bifunctional deaminase-reductase C-terminal" evidence="4">
    <location>
        <begin position="25"/>
        <end position="100"/>
    </location>
</feature>
<comment type="caution">
    <text evidence="5">The sequence shown here is derived from an EMBL/GenBank/DDBJ whole genome shotgun (WGS) entry which is preliminary data.</text>
</comment>
<gene>
    <name evidence="5" type="ORF">RJJ65_40895</name>
</gene>
<dbReference type="InterPro" id="IPR050765">
    <property type="entry name" value="Riboflavin_Biosynth_HTPR"/>
</dbReference>
<feature type="non-terminal residue" evidence="5">
    <location>
        <position position="1"/>
    </location>
</feature>
<keyword evidence="3" id="KW-0560">Oxidoreductase</keyword>
<dbReference type="PANTHER" id="PTHR38011">
    <property type="entry name" value="DIHYDROFOLATE REDUCTASE FAMILY PROTEIN (AFU_ORTHOLOGUE AFUA_8G06820)"/>
    <property type="match status" value="1"/>
</dbReference>
<dbReference type="GO" id="GO:0009231">
    <property type="term" value="P:riboflavin biosynthetic process"/>
    <property type="evidence" value="ECO:0007669"/>
    <property type="project" value="InterPro"/>
</dbReference>
<dbReference type="AlphaFoldDB" id="A0AAJ2LRC5"/>
<dbReference type="InterPro" id="IPR002734">
    <property type="entry name" value="RibDG_C"/>
</dbReference>